<dbReference type="InterPro" id="IPR036249">
    <property type="entry name" value="Thioredoxin-like_sf"/>
</dbReference>
<organism evidence="7 8">
    <name type="scientific">Ceriporiopsis subvermispora (strain B)</name>
    <name type="common">White-rot fungus</name>
    <name type="synonym">Gelatoporia subvermispora</name>
    <dbReference type="NCBI Taxonomy" id="914234"/>
    <lineage>
        <taxon>Eukaryota</taxon>
        <taxon>Fungi</taxon>
        <taxon>Dikarya</taxon>
        <taxon>Basidiomycota</taxon>
        <taxon>Agaricomycotina</taxon>
        <taxon>Agaricomycetes</taxon>
        <taxon>Polyporales</taxon>
        <taxon>Gelatoporiaceae</taxon>
        <taxon>Gelatoporia</taxon>
    </lineage>
</organism>
<dbReference type="Pfam" id="PF05047">
    <property type="entry name" value="L51_S25_CI-B8"/>
    <property type="match status" value="1"/>
</dbReference>
<dbReference type="EMBL" id="KB445791">
    <property type="protein sequence ID" value="EMD41506.1"/>
    <property type="molecule type" value="Genomic_DNA"/>
</dbReference>
<evidence type="ECO:0000259" key="6">
    <source>
        <dbReference type="SMART" id="SM00916"/>
    </source>
</evidence>
<keyword evidence="4" id="KW-0687">Ribonucleoprotein</keyword>
<keyword evidence="8" id="KW-1185">Reference proteome</keyword>
<feature type="region of interest" description="Disordered" evidence="5">
    <location>
        <begin position="128"/>
        <end position="173"/>
    </location>
</feature>
<dbReference type="GO" id="GO:0005840">
    <property type="term" value="C:ribosome"/>
    <property type="evidence" value="ECO:0007669"/>
    <property type="project" value="UniProtKB-KW"/>
</dbReference>
<dbReference type="OrthoDB" id="1696305at2759"/>
<keyword evidence="2" id="KW-0689">Ribosomal protein</keyword>
<dbReference type="SMART" id="SM00916">
    <property type="entry name" value="L51_S25_CI-B8"/>
    <property type="match status" value="1"/>
</dbReference>
<feature type="domain" description="Ribosomal protein/NADH dehydrogenase" evidence="6">
    <location>
        <begin position="40"/>
        <end position="118"/>
    </location>
</feature>
<evidence type="ECO:0000256" key="4">
    <source>
        <dbReference type="ARBA" id="ARBA00023274"/>
    </source>
</evidence>
<dbReference type="GO" id="GO:0005739">
    <property type="term" value="C:mitochondrion"/>
    <property type="evidence" value="ECO:0007669"/>
    <property type="project" value="UniProtKB-SubCell"/>
</dbReference>
<comment type="subcellular location">
    <subcellularLocation>
        <location evidence="1">Mitochondrion</location>
    </subcellularLocation>
</comment>
<dbReference type="STRING" id="914234.M2RRJ9"/>
<sequence length="173" mass="19859">MPRRPKPVLGPSRLSQVLANLNKAPRPELVNIKTLKLKYALRNDHIAARHFVKEELPRVRYANPALNIEINKVPKTKQEKWKPEMVVQFEDGSTKIVDMDKKWSTSIFQELLEVAGGTPWQRWKRERKASGLPLLDEPQPRPREEKDKKKAPREVTLGELFDTSKKGAAAVLP</sequence>
<reference evidence="7 8" key="1">
    <citation type="journal article" date="2012" name="Proc. Natl. Acad. Sci. U.S.A.">
        <title>Comparative genomics of Ceriporiopsis subvermispora and Phanerochaete chrysosporium provide insight into selective ligninolysis.</title>
        <authorList>
            <person name="Fernandez-Fueyo E."/>
            <person name="Ruiz-Duenas F.J."/>
            <person name="Ferreira P."/>
            <person name="Floudas D."/>
            <person name="Hibbett D.S."/>
            <person name="Canessa P."/>
            <person name="Larrondo L.F."/>
            <person name="James T.Y."/>
            <person name="Seelenfreund D."/>
            <person name="Lobos S."/>
            <person name="Polanco R."/>
            <person name="Tello M."/>
            <person name="Honda Y."/>
            <person name="Watanabe T."/>
            <person name="Watanabe T."/>
            <person name="Ryu J.S."/>
            <person name="Kubicek C.P."/>
            <person name="Schmoll M."/>
            <person name="Gaskell J."/>
            <person name="Hammel K.E."/>
            <person name="St John F.J."/>
            <person name="Vanden Wymelenberg A."/>
            <person name="Sabat G."/>
            <person name="Splinter BonDurant S."/>
            <person name="Syed K."/>
            <person name="Yadav J.S."/>
            <person name="Doddapaneni H."/>
            <person name="Subramanian V."/>
            <person name="Lavin J.L."/>
            <person name="Oguiza J.A."/>
            <person name="Perez G."/>
            <person name="Pisabarro A.G."/>
            <person name="Ramirez L."/>
            <person name="Santoyo F."/>
            <person name="Master E."/>
            <person name="Coutinho P.M."/>
            <person name="Henrissat B."/>
            <person name="Lombard V."/>
            <person name="Magnuson J.K."/>
            <person name="Kuees U."/>
            <person name="Hori C."/>
            <person name="Igarashi K."/>
            <person name="Samejima M."/>
            <person name="Held B.W."/>
            <person name="Barry K.W."/>
            <person name="LaButti K.M."/>
            <person name="Lapidus A."/>
            <person name="Lindquist E.A."/>
            <person name="Lucas S.M."/>
            <person name="Riley R."/>
            <person name="Salamov A.A."/>
            <person name="Hoffmeister D."/>
            <person name="Schwenk D."/>
            <person name="Hadar Y."/>
            <person name="Yarden O."/>
            <person name="de Vries R.P."/>
            <person name="Wiebenga A."/>
            <person name="Stenlid J."/>
            <person name="Eastwood D."/>
            <person name="Grigoriev I.V."/>
            <person name="Berka R.M."/>
            <person name="Blanchette R.A."/>
            <person name="Kersten P."/>
            <person name="Martinez A.T."/>
            <person name="Vicuna R."/>
            <person name="Cullen D."/>
        </authorList>
    </citation>
    <scope>NUCLEOTIDE SEQUENCE [LARGE SCALE GENOMIC DNA]</scope>
    <source>
        <strain evidence="7 8">B</strain>
    </source>
</reference>
<dbReference type="InterPro" id="IPR007741">
    <property type="entry name" value="Ribosomal_mL43/mS25/NADH_DH"/>
</dbReference>
<accession>M2RRJ9</accession>
<dbReference type="GO" id="GO:1990904">
    <property type="term" value="C:ribonucleoprotein complex"/>
    <property type="evidence" value="ECO:0007669"/>
    <property type="project" value="UniProtKB-KW"/>
</dbReference>
<evidence type="ECO:0000256" key="1">
    <source>
        <dbReference type="ARBA" id="ARBA00004173"/>
    </source>
</evidence>
<evidence type="ECO:0000256" key="2">
    <source>
        <dbReference type="ARBA" id="ARBA00022980"/>
    </source>
</evidence>
<name>M2RRJ9_CERS8</name>
<protein>
    <recommendedName>
        <fullName evidence="6">Ribosomal protein/NADH dehydrogenase domain-containing protein</fullName>
    </recommendedName>
</protein>
<dbReference type="InterPro" id="IPR040049">
    <property type="entry name" value="Ribosomal_mS25/mL61"/>
</dbReference>
<proteinExistence type="predicted"/>
<dbReference type="Proteomes" id="UP000016930">
    <property type="component" value="Unassembled WGS sequence"/>
</dbReference>
<gene>
    <name evidence="7" type="ORF">CERSUDRAFT_101942</name>
</gene>
<keyword evidence="3" id="KW-0496">Mitochondrion</keyword>
<dbReference type="GO" id="GO:0003735">
    <property type="term" value="F:structural constituent of ribosome"/>
    <property type="evidence" value="ECO:0007669"/>
    <property type="project" value="InterPro"/>
</dbReference>
<evidence type="ECO:0000313" key="7">
    <source>
        <dbReference type="EMBL" id="EMD41506.1"/>
    </source>
</evidence>
<feature type="compositionally biased region" description="Basic and acidic residues" evidence="5">
    <location>
        <begin position="138"/>
        <end position="148"/>
    </location>
</feature>
<dbReference type="HOGENOM" id="CLU_103441_1_0_1"/>
<dbReference type="AlphaFoldDB" id="M2RRJ9"/>
<evidence type="ECO:0000313" key="8">
    <source>
        <dbReference type="Proteomes" id="UP000016930"/>
    </source>
</evidence>
<dbReference type="SUPFAM" id="SSF52833">
    <property type="entry name" value="Thioredoxin-like"/>
    <property type="match status" value="1"/>
</dbReference>
<evidence type="ECO:0000256" key="5">
    <source>
        <dbReference type="SAM" id="MobiDB-lite"/>
    </source>
</evidence>
<evidence type="ECO:0000256" key="3">
    <source>
        <dbReference type="ARBA" id="ARBA00023128"/>
    </source>
</evidence>
<feature type="non-terminal residue" evidence="7">
    <location>
        <position position="173"/>
    </location>
</feature>
<dbReference type="PANTHER" id="PTHR13274:SF2">
    <property type="entry name" value="SMALL RIBOSOMAL SUBUNIT PROTEIN MS25"/>
    <property type="match status" value="1"/>
</dbReference>
<dbReference type="PANTHER" id="PTHR13274">
    <property type="entry name" value="MITOCHONDRIAL RIBOSOMAL PROTEIN S25"/>
    <property type="match status" value="1"/>
</dbReference>